<reference evidence="3" key="1">
    <citation type="submission" date="2019-08" db="EMBL/GenBank/DDBJ databases">
        <title>The improved chromosome-level genome for the pearl oyster Pinctada fucata martensii using PacBio sequencing and Hi-C.</title>
        <authorList>
            <person name="Zheng Z."/>
        </authorList>
    </citation>
    <scope>NUCLEOTIDE SEQUENCE</scope>
    <source>
        <strain evidence="3">ZZ-2019</strain>
        <tissue evidence="3">Adductor muscle</tissue>
    </source>
</reference>
<comment type="caution">
    <text evidence="3">The sequence shown here is derived from an EMBL/GenBank/DDBJ whole genome shotgun (WGS) entry which is preliminary data.</text>
</comment>
<proteinExistence type="predicted"/>
<evidence type="ECO:0000313" key="3">
    <source>
        <dbReference type="EMBL" id="KAK3105910.1"/>
    </source>
</evidence>
<dbReference type="Proteomes" id="UP001186944">
    <property type="component" value="Unassembled WGS sequence"/>
</dbReference>
<dbReference type="InterPro" id="IPR035897">
    <property type="entry name" value="Toll_tir_struct_dom_sf"/>
</dbReference>
<gene>
    <name evidence="3" type="ORF">FSP39_008398</name>
</gene>
<dbReference type="SUPFAM" id="SSF52200">
    <property type="entry name" value="Toll/Interleukin receptor TIR domain"/>
    <property type="match status" value="1"/>
</dbReference>
<dbReference type="InterPro" id="IPR011989">
    <property type="entry name" value="ARM-like"/>
</dbReference>
<dbReference type="PANTHER" id="PTHR46270:SF2">
    <property type="entry name" value="TIR DOMAIN-CONTAINING PROTEIN"/>
    <property type="match status" value="1"/>
</dbReference>
<dbReference type="Pfam" id="PF13676">
    <property type="entry name" value="TIR_2"/>
    <property type="match status" value="1"/>
</dbReference>
<dbReference type="EMBL" id="VSWD01000003">
    <property type="protein sequence ID" value="KAK3105910.1"/>
    <property type="molecule type" value="Genomic_DNA"/>
</dbReference>
<dbReference type="Gene3D" id="3.40.50.10140">
    <property type="entry name" value="Toll/interleukin-1 receptor homology (TIR) domain"/>
    <property type="match status" value="1"/>
</dbReference>
<sequence>MDQIEKRETDNGSDRATEILQRQPHKSLQSENPECENEKISDPNIPLTWENSKEIIMRQSQNEILRISLQKHLRKLNNVVDKDENLLRFCEICRPDVDEVWKFFEVTKLQIEERKLVVLTCVEENFGEVVEKILKILRLSEHNGLQFESHLWNCLKKIFSISWILSDACENFCHDHLSSVLVNLMKLELKQSKHIIFYVKFSLGILHNCLRLVNECKDEVQNILALKNFESISSEYKDFPMINAKAYIAMSYIINESESEHIMADSTVFTFLLDILKTAWQSSDHMSRKYGMCVSEVLLGLNNLSINDSNKVLLVKLGCLPLYINIAQSGSRICQGGSKIESVAGNEDEVTLAVTGLWKLSFSSSNRPVMKGDKICMEVLHQLEYSENPSVCHAARGALWELYQPDGLKINTSLDSIRPHVMISYQWDSQSTMIKVKDKLKIAGYKVWMDVEHMTGSTLEAMSLAVEGAAVVLICMSEKYKNSPSCRSEAEYTYKLRKSFIPLRLQSNYNPDGWLGMLIGTRLYFDFSNETEMDGMLAKLVKELGTRGKTTTRQDSVDGECFSS</sequence>
<evidence type="ECO:0000313" key="4">
    <source>
        <dbReference type="Proteomes" id="UP001186944"/>
    </source>
</evidence>
<keyword evidence="4" id="KW-1185">Reference proteome</keyword>
<name>A0AA88YHZ7_PINIB</name>
<dbReference type="SUPFAM" id="SSF48371">
    <property type="entry name" value="ARM repeat"/>
    <property type="match status" value="1"/>
</dbReference>
<evidence type="ECO:0000259" key="2">
    <source>
        <dbReference type="Pfam" id="PF13676"/>
    </source>
</evidence>
<organism evidence="3 4">
    <name type="scientific">Pinctada imbricata</name>
    <name type="common">Atlantic pearl-oyster</name>
    <name type="synonym">Pinctada martensii</name>
    <dbReference type="NCBI Taxonomy" id="66713"/>
    <lineage>
        <taxon>Eukaryota</taxon>
        <taxon>Metazoa</taxon>
        <taxon>Spiralia</taxon>
        <taxon>Lophotrochozoa</taxon>
        <taxon>Mollusca</taxon>
        <taxon>Bivalvia</taxon>
        <taxon>Autobranchia</taxon>
        <taxon>Pteriomorphia</taxon>
        <taxon>Pterioida</taxon>
        <taxon>Pterioidea</taxon>
        <taxon>Pteriidae</taxon>
        <taxon>Pinctada</taxon>
    </lineage>
</organism>
<dbReference type="AlphaFoldDB" id="A0AA88YHZ7"/>
<dbReference type="InterPro" id="IPR000157">
    <property type="entry name" value="TIR_dom"/>
</dbReference>
<accession>A0AA88YHZ7</accession>
<feature type="domain" description="TIR" evidence="2">
    <location>
        <begin position="421"/>
        <end position="540"/>
    </location>
</feature>
<dbReference type="PANTHER" id="PTHR46270">
    <property type="entry name" value="ARMADILLO-TYPE FOLD-RELATED"/>
    <property type="match status" value="1"/>
</dbReference>
<feature type="region of interest" description="Disordered" evidence="1">
    <location>
        <begin position="1"/>
        <end position="43"/>
    </location>
</feature>
<dbReference type="InterPro" id="IPR016024">
    <property type="entry name" value="ARM-type_fold"/>
</dbReference>
<evidence type="ECO:0000256" key="1">
    <source>
        <dbReference type="SAM" id="MobiDB-lite"/>
    </source>
</evidence>
<dbReference type="Gene3D" id="1.25.10.10">
    <property type="entry name" value="Leucine-rich Repeat Variant"/>
    <property type="match status" value="1"/>
</dbReference>
<feature type="compositionally biased region" description="Basic and acidic residues" evidence="1">
    <location>
        <begin position="1"/>
        <end position="17"/>
    </location>
</feature>
<protein>
    <recommendedName>
        <fullName evidence="2">TIR domain-containing protein</fullName>
    </recommendedName>
</protein>
<dbReference type="GO" id="GO:0007165">
    <property type="term" value="P:signal transduction"/>
    <property type="evidence" value="ECO:0007669"/>
    <property type="project" value="InterPro"/>
</dbReference>